<dbReference type="RefSeq" id="WP_322606920.1">
    <property type="nucleotide sequence ID" value="NZ_JARVCO010000002.1"/>
</dbReference>
<dbReference type="Pfam" id="PF01795">
    <property type="entry name" value="Methyltransf_5"/>
    <property type="match status" value="1"/>
</dbReference>
<feature type="binding site" evidence="6">
    <location>
        <position position="99"/>
    </location>
    <ligand>
        <name>S-adenosyl-L-methionine</name>
        <dbReference type="ChEBI" id="CHEBI:59789"/>
    </ligand>
</feature>
<dbReference type="EC" id="2.1.1.199" evidence="6"/>
<dbReference type="InterPro" id="IPR002903">
    <property type="entry name" value="RsmH"/>
</dbReference>
<comment type="function">
    <text evidence="6">Specifically methylates the N4 position of cytidine in position 1402 (C1402) of 16S rRNA.</text>
</comment>
<keyword evidence="3 6" id="KW-0489">Methyltransferase</keyword>
<keyword evidence="2 6" id="KW-0698">rRNA processing</keyword>
<organism evidence="7 8">
    <name type="scientific">Pontiella agarivorans</name>
    <dbReference type="NCBI Taxonomy" id="3038953"/>
    <lineage>
        <taxon>Bacteria</taxon>
        <taxon>Pseudomonadati</taxon>
        <taxon>Kiritimatiellota</taxon>
        <taxon>Kiritimatiellia</taxon>
        <taxon>Kiritimatiellales</taxon>
        <taxon>Pontiellaceae</taxon>
        <taxon>Pontiella</taxon>
    </lineage>
</organism>
<keyword evidence="4 6" id="KW-0808">Transferase</keyword>
<keyword evidence="5 6" id="KW-0949">S-adenosyl-L-methionine</keyword>
<dbReference type="Gene3D" id="3.40.50.150">
    <property type="entry name" value="Vaccinia Virus protein VP39"/>
    <property type="match status" value="1"/>
</dbReference>
<comment type="catalytic activity">
    <reaction evidence="6">
        <text>cytidine(1402) in 16S rRNA + S-adenosyl-L-methionine = N(4)-methylcytidine(1402) in 16S rRNA + S-adenosyl-L-homocysteine + H(+)</text>
        <dbReference type="Rhea" id="RHEA:42928"/>
        <dbReference type="Rhea" id="RHEA-COMP:10286"/>
        <dbReference type="Rhea" id="RHEA-COMP:10287"/>
        <dbReference type="ChEBI" id="CHEBI:15378"/>
        <dbReference type="ChEBI" id="CHEBI:57856"/>
        <dbReference type="ChEBI" id="CHEBI:59789"/>
        <dbReference type="ChEBI" id="CHEBI:74506"/>
        <dbReference type="ChEBI" id="CHEBI:82748"/>
        <dbReference type="EC" id="2.1.1.199"/>
    </reaction>
</comment>
<keyword evidence="6" id="KW-0963">Cytoplasm</keyword>
<feature type="binding site" evidence="6">
    <location>
        <begin position="30"/>
        <end position="32"/>
    </location>
    <ligand>
        <name>S-adenosyl-L-methionine</name>
        <dbReference type="ChEBI" id="CHEBI:59789"/>
    </ligand>
</feature>
<evidence type="ECO:0000256" key="2">
    <source>
        <dbReference type="ARBA" id="ARBA00022552"/>
    </source>
</evidence>
<evidence type="ECO:0000256" key="5">
    <source>
        <dbReference type="ARBA" id="ARBA00022691"/>
    </source>
</evidence>
<dbReference type="Proteomes" id="UP001290861">
    <property type="component" value="Unassembled WGS sequence"/>
</dbReference>
<comment type="caution">
    <text evidence="7">The sequence shown here is derived from an EMBL/GenBank/DDBJ whole genome shotgun (WGS) entry which is preliminary data.</text>
</comment>
<name>A0ABU5MSE4_9BACT</name>
<dbReference type="PIRSF" id="PIRSF004486">
    <property type="entry name" value="MraW"/>
    <property type="match status" value="1"/>
</dbReference>
<dbReference type="NCBIfam" id="TIGR00006">
    <property type="entry name" value="16S rRNA (cytosine(1402)-N(4))-methyltransferase RsmH"/>
    <property type="match status" value="1"/>
</dbReference>
<keyword evidence="8" id="KW-1185">Reference proteome</keyword>
<evidence type="ECO:0000256" key="3">
    <source>
        <dbReference type="ARBA" id="ARBA00022603"/>
    </source>
</evidence>
<proteinExistence type="inferred from homology"/>
<dbReference type="GO" id="GO:0008168">
    <property type="term" value="F:methyltransferase activity"/>
    <property type="evidence" value="ECO:0007669"/>
    <property type="project" value="UniProtKB-KW"/>
</dbReference>
<feature type="binding site" evidence="6">
    <location>
        <position position="50"/>
    </location>
    <ligand>
        <name>S-adenosyl-L-methionine</name>
        <dbReference type="ChEBI" id="CHEBI:59789"/>
    </ligand>
</feature>
<evidence type="ECO:0000313" key="7">
    <source>
        <dbReference type="EMBL" id="MDZ8117115.1"/>
    </source>
</evidence>
<evidence type="ECO:0000256" key="6">
    <source>
        <dbReference type="HAMAP-Rule" id="MF_01007"/>
    </source>
</evidence>
<dbReference type="GO" id="GO:0032259">
    <property type="term" value="P:methylation"/>
    <property type="evidence" value="ECO:0007669"/>
    <property type="project" value="UniProtKB-KW"/>
</dbReference>
<dbReference type="HAMAP" id="MF_01007">
    <property type="entry name" value="16SrRNA_methyltr_H"/>
    <property type="match status" value="1"/>
</dbReference>
<comment type="subcellular location">
    <subcellularLocation>
        <location evidence="6">Cytoplasm</location>
    </subcellularLocation>
</comment>
<feature type="binding site" evidence="6">
    <location>
        <position position="78"/>
    </location>
    <ligand>
        <name>S-adenosyl-L-methionine</name>
        <dbReference type="ChEBI" id="CHEBI:59789"/>
    </ligand>
</feature>
<dbReference type="SUPFAM" id="SSF53335">
    <property type="entry name" value="S-adenosyl-L-methionine-dependent methyltransferases"/>
    <property type="match status" value="1"/>
</dbReference>
<dbReference type="InterPro" id="IPR029063">
    <property type="entry name" value="SAM-dependent_MTases_sf"/>
</dbReference>
<protein>
    <recommendedName>
        <fullName evidence="6">Ribosomal RNA small subunit methyltransferase H</fullName>
        <ecNumber evidence="6">2.1.1.199</ecNumber>
    </recommendedName>
    <alternativeName>
        <fullName evidence="6">16S rRNA m(4)C1402 methyltransferase</fullName>
    </alternativeName>
    <alternativeName>
        <fullName evidence="6">rRNA (cytosine-N(4)-)-methyltransferase RsmH</fullName>
    </alternativeName>
</protein>
<sequence>MHIPVMLNECLEALITDPAGVYVDGTLGNGGHSAEILKRLSDGGTLIGFDRDIEAIERVQKKLFSGEGKRVELVHDNYANMALQLDRLGVEKVDGLLLDLGVSSFQLDVAGRGFSFQQDAPIDMRMDQTQGRTAGELVNHAPEAELADIIYRYGEEKASRRIARAIAEARVKKEIETTLELAAIVERAKGGRKGKKTHPATKTFQALRMAVNDELAGIEQVLETMIENVVEGGRIVVLTFHSLEDRMVKRFFARHVPREESLQQGGVKRIYDEPPVKWIWKKPLTATEEEQAVNPRSRSAKLRAVEVGV</sequence>
<evidence type="ECO:0000313" key="8">
    <source>
        <dbReference type="Proteomes" id="UP001290861"/>
    </source>
</evidence>
<comment type="similarity">
    <text evidence="1 6">Belongs to the methyltransferase superfamily. RsmH family.</text>
</comment>
<reference evidence="7 8" key="1">
    <citation type="journal article" date="2024" name="Appl. Environ. Microbiol.">
        <title>Pontiella agarivorans sp. nov., a novel marine anaerobic bacterium capable of degrading macroalgal polysaccharides and fixing nitrogen.</title>
        <authorList>
            <person name="Liu N."/>
            <person name="Kivenson V."/>
            <person name="Peng X."/>
            <person name="Cui Z."/>
            <person name="Lankiewicz T.S."/>
            <person name="Gosselin K.M."/>
            <person name="English C.J."/>
            <person name="Blair E.M."/>
            <person name="O'Malley M.A."/>
            <person name="Valentine D.L."/>
        </authorList>
    </citation>
    <scope>NUCLEOTIDE SEQUENCE [LARGE SCALE GENOMIC DNA]</scope>
    <source>
        <strain evidence="7 8">NLcol2</strain>
    </source>
</reference>
<accession>A0ABU5MSE4</accession>
<feature type="binding site" evidence="6">
    <location>
        <position position="106"/>
    </location>
    <ligand>
        <name>S-adenosyl-L-methionine</name>
        <dbReference type="ChEBI" id="CHEBI:59789"/>
    </ligand>
</feature>
<dbReference type="InterPro" id="IPR023397">
    <property type="entry name" value="SAM-dep_MeTrfase_MraW_recog"/>
</dbReference>
<dbReference type="Gene3D" id="1.10.150.170">
    <property type="entry name" value="Putative methyltransferase TM0872, insert domain"/>
    <property type="match status" value="1"/>
</dbReference>
<evidence type="ECO:0000256" key="1">
    <source>
        <dbReference type="ARBA" id="ARBA00010396"/>
    </source>
</evidence>
<dbReference type="PANTHER" id="PTHR11265">
    <property type="entry name" value="S-ADENOSYL-METHYLTRANSFERASE MRAW"/>
    <property type="match status" value="1"/>
</dbReference>
<dbReference type="EMBL" id="JARVCO010000002">
    <property type="protein sequence ID" value="MDZ8117115.1"/>
    <property type="molecule type" value="Genomic_DNA"/>
</dbReference>
<dbReference type="PANTHER" id="PTHR11265:SF0">
    <property type="entry name" value="12S RRNA N4-METHYLCYTIDINE METHYLTRANSFERASE"/>
    <property type="match status" value="1"/>
</dbReference>
<dbReference type="SUPFAM" id="SSF81799">
    <property type="entry name" value="Putative methyltransferase TM0872, insert domain"/>
    <property type="match status" value="1"/>
</dbReference>
<gene>
    <name evidence="6 7" type="primary">rsmH</name>
    <name evidence="7" type="ORF">P9H32_00620</name>
</gene>
<evidence type="ECO:0000256" key="4">
    <source>
        <dbReference type="ARBA" id="ARBA00022679"/>
    </source>
</evidence>